<dbReference type="STRING" id="356882.A0A423VJU9"/>
<reference evidence="1 2" key="1">
    <citation type="submission" date="2015-09" db="EMBL/GenBank/DDBJ databases">
        <title>Host preference determinants of Valsa canker pathogens revealed by comparative genomics.</title>
        <authorList>
            <person name="Yin Z."/>
            <person name="Huang L."/>
        </authorList>
    </citation>
    <scope>NUCLEOTIDE SEQUENCE [LARGE SCALE GENOMIC DNA]</scope>
    <source>
        <strain evidence="1 2">03-1</strain>
    </source>
</reference>
<dbReference type="AlphaFoldDB" id="A0A423VJU9"/>
<gene>
    <name evidence="1" type="ORF">VMCG_09336</name>
</gene>
<dbReference type="OrthoDB" id="443402at2759"/>
<dbReference type="Proteomes" id="UP000283895">
    <property type="component" value="Unassembled WGS sequence"/>
</dbReference>
<keyword evidence="2" id="KW-1185">Reference proteome</keyword>
<name>A0A423VJU9_9PEZI</name>
<dbReference type="EMBL" id="LKEA01000057">
    <property type="protein sequence ID" value="ROV91196.1"/>
    <property type="molecule type" value="Genomic_DNA"/>
</dbReference>
<evidence type="ECO:0000313" key="1">
    <source>
        <dbReference type="EMBL" id="ROV91196.1"/>
    </source>
</evidence>
<accession>A0A423VJU9</accession>
<proteinExistence type="predicted"/>
<comment type="caution">
    <text evidence="1">The sequence shown here is derived from an EMBL/GenBank/DDBJ whole genome shotgun (WGS) entry which is preliminary data.</text>
</comment>
<protein>
    <recommendedName>
        <fullName evidence="3">Fungal N-terminal domain-containing protein</fullName>
    </recommendedName>
</protein>
<evidence type="ECO:0008006" key="3">
    <source>
        <dbReference type="Google" id="ProtNLM"/>
    </source>
</evidence>
<evidence type="ECO:0000313" key="2">
    <source>
        <dbReference type="Proteomes" id="UP000283895"/>
    </source>
</evidence>
<sequence>MDATGLASSIITFIDVAYKIVHQTYDVHKSANGITEENGHTSLVVNDLKKVAADLKNHPQTKNDEDLINSQPNAMSSLANFCSYWRGSYQRVPDDGKALLQLDQSPVREKLDEMSRMAHTFNSLNAQRMEHLEAQIARTLKLLQNFDERKNMGNQAANVFHDPIASTQIEADLESIVTVSPNSTLPRVTMDLTDLVNQVQSLNPLVQDMPIQNQILRRLFFQSIFRREDEVVHAAEETFEWIFGASIYGKRINSILTTKTYDGHGTSEESEAVRRLRTSTSFVDFLRNDGGTFFIAGLLP</sequence>
<organism evidence="1 2">
    <name type="scientific">Cytospora schulzeri</name>
    <dbReference type="NCBI Taxonomy" id="448051"/>
    <lineage>
        <taxon>Eukaryota</taxon>
        <taxon>Fungi</taxon>
        <taxon>Dikarya</taxon>
        <taxon>Ascomycota</taxon>
        <taxon>Pezizomycotina</taxon>
        <taxon>Sordariomycetes</taxon>
        <taxon>Sordariomycetidae</taxon>
        <taxon>Diaporthales</taxon>
        <taxon>Cytosporaceae</taxon>
        <taxon>Cytospora</taxon>
    </lineage>
</organism>